<dbReference type="InterPro" id="IPR027417">
    <property type="entry name" value="P-loop_NTPase"/>
</dbReference>
<evidence type="ECO:0000259" key="2">
    <source>
        <dbReference type="Pfam" id="PF17111"/>
    </source>
</evidence>
<dbReference type="PANTHER" id="PTHR10039">
    <property type="entry name" value="AMELOGENIN"/>
    <property type="match status" value="1"/>
</dbReference>
<reference evidence="4 5" key="1">
    <citation type="submission" date="2023-01" db="EMBL/GenBank/DDBJ databases">
        <title>Analysis of 21 Apiospora genomes using comparative genomics revels a genus with tremendous synthesis potential of carbohydrate active enzymes and secondary metabolites.</title>
        <authorList>
            <person name="Sorensen T."/>
        </authorList>
    </citation>
    <scope>NUCLEOTIDE SEQUENCE [LARGE SCALE GENOMIC DNA]</scope>
    <source>
        <strain evidence="4 5">CBS 33761</strain>
    </source>
</reference>
<organism evidence="4 5">
    <name type="scientific">Apiospora rasikravindrae</name>
    <dbReference type="NCBI Taxonomy" id="990691"/>
    <lineage>
        <taxon>Eukaryota</taxon>
        <taxon>Fungi</taxon>
        <taxon>Dikarya</taxon>
        <taxon>Ascomycota</taxon>
        <taxon>Pezizomycotina</taxon>
        <taxon>Sordariomycetes</taxon>
        <taxon>Xylariomycetidae</taxon>
        <taxon>Amphisphaeriales</taxon>
        <taxon>Apiosporaceae</taxon>
        <taxon>Apiospora</taxon>
    </lineage>
</organism>
<proteinExistence type="predicted"/>
<evidence type="ECO:0000256" key="1">
    <source>
        <dbReference type="ARBA" id="ARBA00022737"/>
    </source>
</evidence>
<dbReference type="Gene3D" id="3.40.50.300">
    <property type="entry name" value="P-loop containing nucleotide triphosphate hydrolases"/>
    <property type="match status" value="1"/>
</dbReference>
<dbReference type="InterPro" id="IPR031348">
    <property type="entry name" value="PigL_N"/>
</dbReference>
<dbReference type="InterPro" id="IPR002110">
    <property type="entry name" value="Ankyrin_rpt"/>
</dbReference>
<dbReference type="PANTHER" id="PTHR10039:SF15">
    <property type="entry name" value="NACHT DOMAIN-CONTAINING PROTEIN"/>
    <property type="match status" value="1"/>
</dbReference>
<sequence>MADPLSIAASIAGLASLAAGAFKTLNDYRAAVRDAPRDVDNLATELRTLSGMLRNLELLASSLQPKGETKVYLHESQITPIAELIRCIDIKLDKAQNDFRATRFKGTFRSLRWPFSASEVEKMVEQLRTYKATIILALSADTLERLKECLKSHEQLQASIMSSPKVIEFLQIMHERVDMTKTRRRTVDCFMKVNPQGYLQTSLRLREENTGEWFIRDSVISRWISTPSSRLWLRGIPGAGKTVLCGSLIAHILPSLQHDAALAFFFCDYKKPDTQSLVNILSSIALQLALQKEEAFTYLQEYFNQLHPENGLPRQAEPKQLIEAIQAMSQVFEKSYIIVDALDECVLDSREVVHGLAELAQTAHRTSIGLFSREDTEISIVLGPHFESFEIEARREDLERYICSQMNLRPALANLQHEDAEEARLIRQQLLSKANGMFRWVSCQLDSLEYLGKLGRKKALESLPPTLNESYDRILQKALLRKRNKLSLEIVRRTLHWLCYDKYGLTIAQLCEALSVSLQYDHLIADGDGLVEEDEVAGYCSSLIRKTEDGERFELAHFTVEEYLYAIDPASSVGAFAFTESEAARTMTLASLRFILQPEFAYDPFLGGKPRRTLSGRFQNHPSHGTPSECFQGHPFYAYASRFWPAQVDVHNDASVRKSLKELLGLKKAANFRSWLIQLFEVVLATCDSSLAKEFERDARQMTGHRHVTHLHVAASLSMPWLCEWLISIGASPAHSNEDEFSALDCALLGPSHIYLYWREMQRGVSFSKLNRIQWLQNTFTGWLTMTTPKNLENTVRVLLQHDLKPTSTTNSFTGLLGVVASFVCQNATIFLLLLEGGPEECLTDNTLEAIKHYFKKGQASPGSALHTIIQAILDLGAFTEDNHVVTRAVELIRDMVIRSGAHWDEFSHIGGKIIPVQIQDQHFTKYLEQAAAQNLTSAVSELLADSRFDNESDVAKNALSVAIACDSFDVVRILLDHIPMTLEEVNGGDLMMWHKAAGSNAVGVLQLFVELGLDTGASLRQVSPEGRTPLTEAIYRKSFKAAELLLSYCDNAPSYFVSDPPAPHLAVQGNSLSTLKTLFSMGMPEIARDSQGATPLHYVHQDCDDELIRYIITHYNQDNQDGNGNVALQTYLP</sequence>
<evidence type="ECO:0000259" key="3">
    <source>
        <dbReference type="Pfam" id="PF24883"/>
    </source>
</evidence>
<name>A0ABR1U8F9_9PEZI</name>
<dbReference type="Proteomes" id="UP001444661">
    <property type="component" value="Unassembled WGS sequence"/>
</dbReference>
<dbReference type="SMART" id="SM00248">
    <property type="entry name" value="ANK"/>
    <property type="match status" value="4"/>
</dbReference>
<feature type="domain" description="Nephrocystin 3-like N-terminal" evidence="3">
    <location>
        <begin position="209"/>
        <end position="373"/>
    </location>
</feature>
<dbReference type="Gene3D" id="1.25.40.20">
    <property type="entry name" value="Ankyrin repeat-containing domain"/>
    <property type="match status" value="2"/>
</dbReference>
<feature type="domain" description="Azaphilone pigments biosynthesis cluster protein L N-terminal" evidence="2">
    <location>
        <begin position="2"/>
        <end position="156"/>
    </location>
</feature>
<evidence type="ECO:0000313" key="4">
    <source>
        <dbReference type="EMBL" id="KAK8055165.1"/>
    </source>
</evidence>
<protein>
    <submittedName>
        <fullName evidence="4">Ankyrin</fullName>
    </submittedName>
</protein>
<accession>A0ABR1U8F9</accession>
<evidence type="ECO:0000313" key="5">
    <source>
        <dbReference type="Proteomes" id="UP001444661"/>
    </source>
</evidence>
<dbReference type="InterPro" id="IPR036770">
    <property type="entry name" value="Ankyrin_rpt-contain_sf"/>
</dbReference>
<dbReference type="EMBL" id="JAQQWK010000001">
    <property type="protein sequence ID" value="KAK8055165.1"/>
    <property type="molecule type" value="Genomic_DNA"/>
</dbReference>
<dbReference type="Pfam" id="PF24883">
    <property type="entry name" value="NPHP3_N"/>
    <property type="match status" value="1"/>
</dbReference>
<keyword evidence="5" id="KW-1185">Reference proteome</keyword>
<dbReference type="SUPFAM" id="SSF48403">
    <property type="entry name" value="Ankyrin repeat"/>
    <property type="match status" value="1"/>
</dbReference>
<gene>
    <name evidence="4" type="ORF">PG993_000392</name>
</gene>
<comment type="caution">
    <text evidence="4">The sequence shown here is derived from an EMBL/GenBank/DDBJ whole genome shotgun (WGS) entry which is preliminary data.</text>
</comment>
<dbReference type="InterPro" id="IPR056884">
    <property type="entry name" value="NPHP3-like_N"/>
</dbReference>
<keyword evidence="1" id="KW-0677">Repeat</keyword>
<dbReference type="Pfam" id="PF17111">
    <property type="entry name" value="PigL_N"/>
    <property type="match status" value="1"/>
</dbReference>